<dbReference type="InterPro" id="IPR050832">
    <property type="entry name" value="Bact_Acetyltransf"/>
</dbReference>
<dbReference type="EMBL" id="FUYG01000005">
    <property type="protein sequence ID" value="SKA96452.1"/>
    <property type="molecule type" value="Genomic_DNA"/>
</dbReference>
<dbReference type="InterPro" id="IPR000182">
    <property type="entry name" value="GNAT_dom"/>
</dbReference>
<dbReference type="Pfam" id="PF00583">
    <property type="entry name" value="Acetyltransf_1"/>
    <property type="match status" value="1"/>
</dbReference>
<dbReference type="PROSITE" id="PS51186">
    <property type="entry name" value="GNAT"/>
    <property type="match status" value="1"/>
</dbReference>
<reference evidence="5" key="1">
    <citation type="submission" date="2017-02" db="EMBL/GenBank/DDBJ databases">
        <authorList>
            <person name="Varghese N."/>
            <person name="Submissions S."/>
        </authorList>
    </citation>
    <scope>NUCLEOTIDE SEQUENCE [LARGE SCALE GENOMIC DNA]</scope>
    <source>
        <strain evidence="5">VKM Ac-2052</strain>
    </source>
</reference>
<dbReference type="SUPFAM" id="SSF55729">
    <property type="entry name" value="Acyl-CoA N-acyltransferases (Nat)"/>
    <property type="match status" value="1"/>
</dbReference>
<evidence type="ECO:0000259" key="3">
    <source>
        <dbReference type="PROSITE" id="PS51186"/>
    </source>
</evidence>
<dbReference type="CDD" id="cd04301">
    <property type="entry name" value="NAT_SF"/>
    <property type="match status" value="1"/>
</dbReference>
<evidence type="ECO:0000256" key="2">
    <source>
        <dbReference type="ARBA" id="ARBA00023315"/>
    </source>
</evidence>
<dbReference type="AlphaFoldDB" id="A0A1T4Y3R6"/>
<protein>
    <submittedName>
        <fullName evidence="4">N-acetylglutamate synthase, GNAT family</fullName>
    </submittedName>
</protein>
<dbReference type="GO" id="GO:0016747">
    <property type="term" value="F:acyltransferase activity, transferring groups other than amino-acyl groups"/>
    <property type="evidence" value="ECO:0007669"/>
    <property type="project" value="InterPro"/>
</dbReference>
<evidence type="ECO:0000313" key="4">
    <source>
        <dbReference type="EMBL" id="SKA96452.1"/>
    </source>
</evidence>
<dbReference type="InterPro" id="IPR016181">
    <property type="entry name" value="Acyl_CoA_acyltransferase"/>
</dbReference>
<dbReference type="RefSeq" id="WP_078714461.1">
    <property type="nucleotide sequence ID" value="NZ_FUYG01000005.1"/>
</dbReference>
<organism evidence="4 5">
    <name type="scientific">Agreia bicolorata</name>
    <dbReference type="NCBI Taxonomy" id="110935"/>
    <lineage>
        <taxon>Bacteria</taxon>
        <taxon>Bacillati</taxon>
        <taxon>Actinomycetota</taxon>
        <taxon>Actinomycetes</taxon>
        <taxon>Micrococcales</taxon>
        <taxon>Microbacteriaceae</taxon>
        <taxon>Agreia</taxon>
    </lineage>
</organism>
<sequence length="153" mass="16430">MELDPVSPSDIGPIRDFLEQADLTLAGLDAPGVRLWVERDGSGHIVGSTGFELSADARHALIRSVAVAPERRTAGSGSRLARFAMDAARDAGAERAWLFSRRSGPFWQKLGFAAADRDELATALADTHQVRLFVETGQLGREVAWSCALLDAA</sequence>
<keyword evidence="1" id="KW-0808">Transferase</keyword>
<gene>
    <name evidence="4" type="ORF">SAMN06295879_2241</name>
</gene>
<dbReference type="PANTHER" id="PTHR43877">
    <property type="entry name" value="AMINOALKYLPHOSPHONATE N-ACETYLTRANSFERASE-RELATED-RELATED"/>
    <property type="match status" value="1"/>
</dbReference>
<evidence type="ECO:0000313" key="5">
    <source>
        <dbReference type="Proteomes" id="UP000189735"/>
    </source>
</evidence>
<dbReference type="Gene3D" id="3.40.630.30">
    <property type="match status" value="1"/>
</dbReference>
<feature type="domain" description="N-acetyltransferase" evidence="3">
    <location>
        <begin position="1"/>
        <end position="131"/>
    </location>
</feature>
<dbReference type="Proteomes" id="UP000189735">
    <property type="component" value="Unassembled WGS sequence"/>
</dbReference>
<proteinExistence type="predicted"/>
<name>A0A1T4Y3R6_9MICO</name>
<accession>A0A1T4Y3R6</accession>
<keyword evidence="2" id="KW-0012">Acyltransferase</keyword>
<evidence type="ECO:0000256" key="1">
    <source>
        <dbReference type="ARBA" id="ARBA00022679"/>
    </source>
</evidence>